<evidence type="ECO:0000256" key="1">
    <source>
        <dbReference type="ARBA" id="ARBA00004496"/>
    </source>
</evidence>
<accession>A0A6L3NP17</accession>
<comment type="subcellular location">
    <subcellularLocation>
        <location evidence="1">Cytoplasm</location>
    </subcellularLocation>
</comment>
<dbReference type="InterPro" id="IPR007358">
    <property type="entry name" value="Nucleoid_associated_NdpA"/>
</dbReference>
<evidence type="ECO:0000313" key="4">
    <source>
        <dbReference type="EMBL" id="KAB0686524.1"/>
    </source>
</evidence>
<dbReference type="RefSeq" id="WP_151002726.1">
    <property type="nucleotide sequence ID" value="NZ_CABVPO010000015.1"/>
</dbReference>
<proteinExistence type="inferred from homology"/>
<name>A0A6L3NP17_9BURK</name>
<evidence type="ECO:0000313" key="5">
    <source>
        <dbReference type="Proteomes" id="UP000473571"/>
    </source>
</evidence>
<dbReference type="GO" id="GO:0003727">
    <property type="term" value="F:single-stranded RNA binding"/>
    <property type="evidence" value="ECO:0007669"/>
    <property type="project" value="TreeGrafter"/>
</dbReference>
<organism evidence="4 5">
    <name type="scientific">Burkholderia territorii</name>
    <dbReference type="NCBI Taxonomy" id="1503055"/>
    <lineage>
        <taxon>Bacteria</taxon>
        <taxon>Pseudomonadati</taxon>
        <taxon>Pseudomonadota</taxon>
        <taxon>Betaproteobacteria</taxon>
        <taxon>Burkholderiales</taxon>
        <taxon>Burkholderiaceae</taxon>
        <taxon>Burkholderia</taxon>
        <taxon>Burkholderia cepacia complex</taxon>
    </lineage>
</organism>
<dbReference type="GO" id="GO:0003690">
    <property type="term" value="F:double-stranded DNA binding"/>
    <property type="evidence" value="ECO:0007669"/>
    <property type="project" value="TreeGrafter"/>
</dbReference>
<keyword evidence="3" id="KW-0963">Cytoplasm</keyword>
<protein>
    <submittedName>
        <fullName evidence="4">Uncharacterized protein</fullName>
    </submittedName>
</protein>
<dbReference type="EMBL" id="VZOL01000001">
    <property type="protein sequence ID" value="KAB0686524.1"/>
    <property type="molecule type" value="Genomic_DNA"/>
</dbReference>
<dbReference type="GO" id="GO:0043590">
    <property type="term" value="C:bacterial nucleoid"/>
    <property type="evidence" value="ECO:0007669"/>
    <property type="project" value="TreeGrafter"/>
</dbReference>
<dbReference type="Proteomes" id="UP000473571">
    <property type="component" value="Unassembled WGS sequence"/>
</dbReference>
<comment type="caution">
    <text evidence="4">The sequence shown here is derived from an EMBL/GenBank/DDBJ whole genome shotgun (WGS) entry which is preliminary data.</text>
</comment>
<dbReference type="PANTHER" id="PTHR38772">
    <property type="match status" value="1"/>
</dbReference>
<reference evidence="4 5" key="1">
    <citation type="submission" date="2019-09" db="EMBL/GenBank/DDBJ databases">
        <title>Draft genome sequences of 48 bacterial type strains from the CCUG.</title>
        <authorList>
            <person name="Tunovic T."/>
            <person name="Pineiro-Iglesias B."/>
            <person name="Unosson C."/>
            <person name="Inganas E."/>
            <person name="Ohlen M."/>
            <person name="Cardew S."/>
            <person name="Jensie-Markopoulos S."/>
            <person name="Salva-Serra F."/>
            <person name="Jaen-Luchoro D."/>
            <person name="Karlsson R."/>
            <person name="Svensson-Stadler L."/>
            <person name="Chun J."/>
            <person name="Moore E."/>
        </authorList>
    </citation>
    <scope>NUCLEOTIDE SEQUENCE [LARGE SCALE GENOMIC DNA]</scope>
    <source>
        <strain evidence="4 5">CCUG 65687</strain>
    </source>
</reference>
<dbReference type="AlphaFoldDB" id="A0A6L3NP17"/>
<gene>
    <name evidence="4" type="ORF">F7R13_00070</name>
</gene>
<evidence type="ECO:0000256" key="3">
    <source>
        <dbReference type="ARBA" id="ARBA00022490"/>
    </source>
</evidence>
<dbReference type="PANTHER" id="PTHR38772:SF1">
    <property type="entry name" value="NUCLEOID-ASSOCIATED PROTEIN YEJK"/>
    <property type="match status" value="1"/>
</dbReference>
<dbReference type="GO" id="GO:0005737">
    <property type="term" value="C:cytoplasm"/>
    <property type="evidence" value="ECO:0007669"/>
    <property type="project" value="UniProtKB-SubCell"/>
</dbReference>
<evidence type="ECO:0000256" key="2">
    <source>
        <dbReference type="ARBA" id="ARBA00009035"/>
    </source>
</evidence>
<dbReference type="Pfam" id="PF04245">
    <property type="entry name" value="NA37"/>
    <property type="match status" value="1"/>
</dbReference>
<comment type="similarity">
    <text evidence="2">Belongs to the YejK family.</text>
</comment>
<sequence length="337" mass="38103">MELHRAVVHVLNKQRLEDGTSPPATITLRPAVLPAGDQLTSLVSRLRTLYNSKTGRGYGTFNPDQVAYPLSALMADYANPGWDFLGFTHGAMQVLKQRIDQAALATGGYIFFAHYVEGEDAFMLIASLKNRPGLVFNDQLELANQQHIDLDHLHEMARVNLTGWSAGVDRYLSFAKRRSSTDDFTRYFREFIGCNEFTQSKALTRGLLEALQLYVSQDDVTPEERQRRRQIVYDYCEEKRVAGERISLQALSGRLSDDAPQAFLDFVNQQADLAVADDFEPDPSVYRTLRRISGGDKGIRVSFDADLIGKRVFFDSEQKALIMRDLPPALLRQVEEF</sequence>